<dbReference type="EMBL" id="NDHI03003620">
    <property type="protein sequence ID" value="PNJ15035.1"/>
    <property type="molecule type" value="Genomic_DNA"/>
</dbReference>
<accession>A0A2J8S2Q1</accession>
<organism evidence="1">
    <name type="scientific">Pongo abelii</name>
    <name type="common">Sumatran orangutan</name>
    <name type="synonym">Pongo pygmaeus abelii</name>
    <dbReference type="NCBI Taxonomy" id="9601"/>
    <lineage>
        <taxon>Eukaryota</taxon>
        <taxon>Metazoa</taxon>
        <taxon>Chordata</taxon>
        <taxon>Craniata</taxon>
        <taxon>Vertebrata</taxon>
        <taxon>Euteleostomi</taxon>
        <taxon>Mammalia</taxon>
        <taxon>Eutheria</taxon>
        <taxon>Euarchontoglires</taxon>
        <taxon>Primates</taxon>
        <taxon>Haplorrhini</taxon>
        <taxon>Catarrhini</taxon>
        <taxon>Hominidae</taxon>
        <taxon>Pongo</taxon>
    </lineage>
</organism>
<name>A0A2J8S2Q1_PONAB</name>
<evidence type="ECO:0000313" key="1">
    <source>
        <dbReference type="EMBL" id="PNJ15035.1"/>
    </source>
</evidence>
<proteinExistence type="predicted"/>
<comment type="caution">
    <text evidence="1">The sequence shown here is derived from an EMBL/GenBank/DDBJ whole genome shotgun (WGS) entry which is preliminary data.</text>
</comment>
<protein>
    <submittedName>
        <fullName evidence="1">Uncharacterized protein</fullName>
    </submittedName>
</protein>
<gene>
    <name evidence="1" type="ORF">CR201_G0046830</name>
</gene>
<reference evidence="1" key="1">
    <citation type="submission" date="2017-12" db="EMBL/GenBank/DDBJ databases">
        <title>High-resolution comparative analysis of great ape genomes.</title>
        <authorList>
            <person name="Pollen A."/>
            <person name="Hastie A."/>
            <person name="Hormozdiari F."/>
            <person name="Dougherty M."/>
            <person name="Liu R."/>
            <person name="Chaisson M."/>
            <person name="Hoppe E."/>
            <person name="Hill C."/>
            <person name="Pang A."/>
            <person name="Hillier L."/>
            <person name="Baker C."/>
            <person name="Armstrong J."/>
            <person name="Shendure J."/>
            <person name="Paten B."/>
            <person name="Wilson R."/>
            <person name="Chao H."/>
            <person name="Schneider V."/>
            <person name="Ventura M."/>
            <person name="Kronenberg Z."/>
            <person name="Murali S."/>
            <person name="Gordon D."/>
            <person name="Cantsilieris S."/>
            <person name="Munson K."/>
            <person name="Nelson B."/>
            <person name="Raja A."/>
            <person name="Underwood J."/>
            <person name="Diekhans M."/>
            <person name="Fiddes I."/>
            <person name="Haussler D."/>
            <person name="Eichler E."/>
        </authorList>
    </citation>
    <scope>NUCLEOTIDE SEQUENCE [LARGE SCALE GENOMIC DNA]</scope>
    <source>
        <strain evidence="1">Susie</strain>
    </source>
</reference>
<dbReference type="AlphaFoldDB" id="A0A2J8S2Q1"/>
<sequence length="73" mass="8026">MAVGQRTPSLAELRKNSCNIFGVHRGDLRSGPRAPSLSWDLKRRRSPNSQVIKLQVAMQPEPLMMAPSAGNLT</sequence>